<accession>A0ABW3QYZ5</accession>
<keyword evidence="2" id="KW-0812">Transmembrane</keyword>
<feature type="region of interest" description="Disordered" evidence="1">
    <location>
        <begin position="257"/>
        <end position="279"/>
    </location>
</feature>
<feature type="transmembrane region" description="Helical" evidence="2">
    <location>
        <begin position="352"/>
        <end position="371"/>
    </location>
</feature>
<feature type="compositionally biased region" description="Low complexity" evidence="1">
    <location>
        <begin position="263"/>
        <end position="276"/>
    </location>
</feature>
<name>A0ABW3QYZ5_9PSEU</name>
<evidence type="ECO:0000313" key="4">
    <source>
        <dbReference type="Proteomes" id="UP001597168"/>
    </source>
</evidence>
<dbReference type="Proteomes" id="UP001597168">
    <property type="component" value="Unassembled WGS sequence"/>
</dbReference>
<keyword evidence="2" id="KW-0472">Membrane</keyword>
<reference evidence="4" key="1">
    <citation type="journal article" date="2019" name="Int. J. Syst. Evol. Microbiol.">
        <title>The Global Catalogue of Microorganisms (GCM) 10K type strain sequencing project: providing services to taxonomists for standard genome sequencing and annotation.</title>
        <authorList>
            <consortium name="The Broad Institute Genomics Platform"/>
            <consortium name="The Broad Institute Genome Sequencing Center for Infectious Disease"/>
            <person name="Wu L."/>
            <person name="Ma J."/>
        </authorList>
    </citation>
    <scope>NUCLEOTIDE SEQUENCE [LARGE SCALE GENOMIC DNA]</scope>
    <source>
        <strain evidence="4">CCUG 60214</strain>
    </source>
</reference>
<evidence type="ECO:0000256" key="1">
    <source>
        <dbReference type="SAM" id="MobiDB-lite"/>
    </source>
</evidence>
<protein>
    <submittedName>
        <fullName evidence="3">Uncharacterized protein</fullName>
    </submittedName>
</protein>
<feature type="transmembrane region" description="Helical" evidence="2">
    <location>
        <begin position="329"/>
        <end position="346"/>
    </location>
</feature>
<keyword evidence="2" id="KW-1133">Transmembrane helix</keyword>
<proteinExistence type="predicted"/>
<feature type="compositionally biased region" description="Basic residues" evidence="1">
    <location>
        <begin position="191"/>
        <end position="200"/>
    </location>
</feature>
<sequence>MFWARFDAALTRWSARLPEGTAVAGLISRRAAQGHGRDISDRIISGWIESRRLPREPEQLLTVMRVIGAAGDHDWERLLDHARLAQEARAARNGTPAARPGTTGDRSAAELKVEVLDGWQHLVDLVEEGPRRDERIAARVGLPVAEVRSLRHTRNLVAHPRKSPEHADLLRAVDVVRRARRRLAVADSPARRRRRRRRGRSGGAAANAVKHGGRSSKTPVKAWDEAHRMQRELEEAEAAALKAREEDLRREASRRLARLTSERAAPNGGRRAPGGSARDRRRKLIGTGAVAGGLAALWLVLGHGWEWLAAGPVIAAAVVVVGRRVLRVVATLASIAAVVASVVHLDEGAVPTGLWLLLGSITAIVIVALAGDQGGFRAM</sequence>
<evidence type="ECO:0000313" key="3">
    <source>
        <dbReference type="EMBL" id="MFD1150042.1"/>
    </source>
</evidence>
<organism evidence="3 4">
    <name type="scientific">Saccharothrix hoggarensis</name>
    <dbReference type="NCBI Taxonomy" id="913853"/>
    <lineage>
        <taxon>Bacteria</taxon>
        <taxon>Bacillati</taxon>
        <taxon>Actinomycetota</taxon>
        <taxon>Actinomycetes</taxon>
        <taxon>Pseudonocardiales</taxon>
        <taxon>Pseudonocardiaceae</taxon>
        <taxon>Saccharothrix</taxon>
    </lineage>
</organism>
<gene>
    <name evidence="3" type="ORF">ACFQ3T_23160</name>
</gene>
<dbReference type="EMBL" id="JBHTLK010000136">
    <property type="protein sequence ID" value="MFD1150042.1"/>
    <property type="molecule type" value="Genomic_DNA"/>
</dbReference>
<dbReference type="RefSeq" id="WP_380725777.1">
    <property type="nucleotide sequence ID" value="NZ_JBHTLK010000136.1"/>
</dbReference>
<feature type="region of interest" description="Disordered" evidence="1">
    <location>
        <begin position="184"/>
        <end position="225"/>
    </location>
</feature>
<keyword evidence="4" id="KW-1185">Reference proteome</keyword>
<feature type="transmembrane region" description="Helical" evidence="2">
    <location>
        <begin position="307"/>
        <end position="322"/>
    </location>
</feature>
<comment type="caution">
    <text evidence="3">The sequence shown here is derived from an EMBL/GenBank/DDBJ whole genome shotgun (WGS) entry which is preliminary data.</text>
</comment>
<evidence type="ECO:0000256" key="2">
    <source>
        <dbReference type="SAM" id="Phobius"/>
    </source>
</evidence>